<evidence type="ECO:0000256" key="4">
    <source>
        <dbReference type="SAM" id="SignalP"/>
    </source>
</evidence>
<keyword evidence="7" id="KW-1185">Reference proteome</keyword>
<evidence type="ECO:0000256" key="2">
    <source>
        <dbReference type="PROSITE-ProRule" id="PRU00332"/>
    </source>
</evidence>
<keyword evidence="1 2" id="KW-0694">RNA-binding</keyword>
<dbReference type="Gene3D" id="1.10.10.10">
    <property type="entry name" value="Winged helix-like DNA-binding domain superfamily/Winged helix DNA-binding domain"/>
    <property type="match status" value="1"/>
</dbReference>
<protein>
    <recommendedName>
        <fullName evidence="5">HTH La-type RNA-binding domain-containing protein</fullName>
    </recommendedName>
</protein>
<feature type="domain" description="HTH La-type RNA-binding" evidence="5">
    <location>
        <begin position="288"/>
        <end position="340"/>
    </location>
</feature>
<dbReference type="Pfam" id="PF05383">
    <property type="entry name" value="La"/>
    <property type="match status" value="1"/>
</dbReference>
<gene>
    <name evidence="6" type="ORF">HID58_010820</name>
</gene>
<proteinExistence type="predicted"/>
<sequence>MISFGLLSFSFFFSFFKVLIRSIIQCRICYPFSGLSLKTKRFYSPWKKLSSKKRFDNYGKYGLLCGADGPAHLIVNRDRRPEALGRTQTEAVNLLYGAKTQGIFLYFAIVVESGEQCGDLDNGSMSLYSKAIFFNLTTAIQIAQLALKNCQNKNQRQSIIVFAGSGPPPAYPMHDVPYHPPPFPPMSYPTGPDFPYALYPPYPIPGAPVAESGNEKPVQASPLPPPPPQGYPRQHQRGYGPRNMPHGAGPRDFVRPPYMGQGPGFMVGPGPGFPGPVYYFPVPPPGAIRGYPPRFGPHPGNQGPQALDENLQNDQYLISLMDEQGWVPIKIIDDFKRVKL</sequence>
<evidence type="ECO:0000313" key="6">
    <source>
        <dbReference type="EMBL" id="KAH0933703.1"/>
    </source>
</evidence>
<dbReference type="Proteomes" id="UP000824890">
    <property type="component" value="Unassembled WGS sequence"/>
</dbReference>
<dbReference type="InterPro" id="IPR036388">
    <property type="entry name" value="WH-like_DNA-bd_sf"/>
</dbReference>
<dbReference type="PROSITE" id="PS50961">
    <property type="entry name" value="HTH_LA"/>
    <property type="match status" value="1"/>
</dbReference>
<feature type="region of interest" description="Disordered" evidence="3">
    <location>
        <begin position="208"/>
        <end position="252"/>
    </location>
</feature>
<dbReference type="InterPro" id="IPR006630">
    <property type="entry name" value="La_HTH"/>
</dbReference>
<dbReference type="Gene3D" id="3.40.50.410">
    <property type="entry name" value="von Willebrand factor, type A domain"/>
    <property type="match status" value="1"/>
</dbReference>
<dbReference type="InterPro" id="IPR036465">
    <property type="entry name" value="vWFA_dom_sf"/>
</dbReference>
<evidence type="ECO:0000256" key="1">
    <source>
        <dbReference type="ARBA" id="ARBA00022884"/>
    </source>
</evidence>
<accession>A0ABQ8DWF9</accession>
<reference evidence="6 7" key="1">
    <citation type="submission" date="2021-05" db="EMBL/GenBank/DDBJ databases">
        <title>Genome Assembly of Synthetic Allotetraploid Brassica napus Reveals Homoeologous Exchanges between Subgenomes.</title>
        <authorList>
            <person name="Davis J.T."/>
        </authorList>
    </citation>
    <scope>NUCLEOTIDE SEQUENCE [LARGE SCALE GENOMIC DNA]</scope>
    <source>
        <strain evidence="7">cv. Da-Ae</strain>
        <tissue evidence="6">Seedling</tissue>
    </source>
</reference>
<feature type="signal peptide" evidence="4">
    <location>
        <begin position="1"/>
        <end position="20"/>
    </location>
</feature>
<evidence type="ECO:0000256" key="3">
    <source>
        <dbReference type="SAM" id="MobiDB-lite"/>
    </source>
</evidence>
<dbReference type="InterPro" id="IPR036390">
    <property type="entry name" value="WH_DNA-bd_sf"/>
</dbReference>
<feature type="chain" id="PRO_5046694008" description="HTH La-type RNA-binding domain-containing protein" evidence="4">
    <location>
        <begin position="21"/>
        <end position="340"/>
    </location>
</feature>
<organism evidence="6 7">
    <name type="scientific">Brassica napus</name>
    <name type="common">Rape</name>
    <dbReference type="NCBI Taxonomy" id="3708"/>
    <lineage>
        <taxon>Eukaryota</taxon>
        <taxon>Viridiplantae</taxon>
        <taxon>Streptophyta</taxon>
        <taxon>Embryophyta</taxon>
        <taxon>Tracheophyta</taxon>
        <taxon>Spermatophyta</taxon>
        <taxon>Magnoliopsida</taxon>
        <taxon>eudicotyledons</taxon>
        <taxon>Gunneridae</taxon>
        <taxon>Pentapetalae</taxon>
        <taxon>rosids</taxon>
        <taxon>malvids</taxon>
        <taxon>Brassicales</taxon>
        <taxon>Brassicaceae</taxon>
        <taxon>Brassiceae</taxon>
        <taxon>Brassica</taxon>
    </lineage>
</organism>
<evidence type="ECO:0000259" key="5">
    <source>
        <dbReference type="PROSITE" id="PS50961"/>
    </source>
</evidence>
<evidence type="ECO:0000313" key="7">
    <source>
        <dbReference type="Proteomes" id="UP000824890"/>
    </source>
</evidence>
<dbReference type="EMBL" id="JAGKQM010000003">
    <property type="protein sequence ID" value="KAH0933703.1"/>
    <property type="molecule type" value="Genomic_DNA"/>
</dbReference>
<keyword evidence="4" id="KW-0732">Signal</keyword>
<name>A0ABQ8DWF9_BRANA</name>
<dbReference type="SUPFAM" id="SSF46785">
    <property type="entry name" value="Winged helix' DNA-binding domain"/>
    <property type="match status" value="1"/>
</dbReference>
<comment type="caution">
    <text evidence="6">The sequence shown here is derived from an EMBL/GenBank/DDBJ whole genome shotgun (WGS) entry which is preliminary data.</text>
</comment>